<evidence type="ECO:0000259" key="9">
    <source>
        <dbReference type="PROSITE" id="PS50109"/>
    </source>
</evidence>
<organism evidence="10 11">
    <name type="scientific">Sulfurospirillum tamanense</name>
    <dbReference type="NCBI Taxonomy" id="2813362"/>
    <lineage>
        <taxon>Bacteria</taxon>
        <taxon>Pseudomonadati</taxon>
        <taxon>Campylobacterota</taxon>
        <taxon>Epsilonproteobacteria</taxon>
        <taxon>Campylobacterales</taxon>
        <taxon>Sulfurospirillaceae</taxon>
        <taxon>Sulfurospirillum</taxon>
    </lineage>
</organism>
<evidence type="ECO:0000256" key="8">
    <source>
        <dbReference type="SAM" id="Phobius"/>
    </source>
</evidence>
<dbReference type="SUPFAM" id="SSF55874">
    <property type="entry name" value="ATPase domain of HSP90 chaperone/DNA topoisomerase II/histidine kinase"/>
    <property type="match status" value="1"/>
</dbReference>
<dbReference type="RefSeq" id="WP_205457717.1">
    <property type="nucleotide sequence ID" value="NZ_JAFHKK010000001.1"/>
</dbReference>
<dbReference type="PANTHER" id="PTHR41523">
    <property type="entry name" value="TWO-COMPONENT SYSTEM SENSOR PROTEIN"/>
    <property type="match status" value="1"/>
</dbReference>
<dbReference type="PANTHER" id="PTHR41523:SF8">
    <property type="entry name" value="ETHYLENE RESPONSE SENSOR PROTEIN"/>
    <property type="match status" value="1"/>
</dbReference>
<dbReference type="CDD" id="cd16936">
    <property type="entry name" value="HATPase_RsbW-like"/>
    <property type="match status" value="1"/>
</dbReference>
<evidence type="ECO:0000313" key="11">
    <source>
        <dbReference type="Proteomes" id="UP000703590"/>
    </source>
</evidence>
<dbReference type="InterPro" id="IPR011622">
    <property type="entry name" value="7TMR_DISM_rcpt_extracell_dom2"/>
</dbReference>
<reference evidence="11" key="1">
    <citation type="submission" date="2021-02" db="EMBL/GenBank/DDBJ databases">
        <title>Sulfurospirillum tamanensis sp. nov.</title>
        <authorList>
            <person name="Merkel A.Y."/>
        </authorList>
    </citation>
    <scope>NUCLEOTIDE SEQUENCE [LARGE SCALE GENOMIC DNA]</scope>
    <source>
        <strain evidence="11">T05b</strain>
    </source>
</reference>
<dbReference type="Pfam" id="PF07695">
    <property type="entry name" value="7TMR-DISM_7TM"/>
    <property type="match status" value="1"/>
</dbReference>
<dbReference type="Pfam" id="PF07568">
    <property type="entry name" value="HisKA_2"/>
    <property type="match status" value="1"/>
</dbReference>
<reference evidence="10 11" key="2">
    <citation type="submission" date="2021-02" db="EMBL/GenBank/DDBJ databases">
        <title>Sulfurospirillum tamanensis sp. nov.</title>
        <authorList>
            <person name="Frolova A."/>
            <person name="Merkel A."/>
            <person name="Slobodkin A."/>
        </authorList>
    </citation>
    <scope>NUCLEOTIDE SEQUENCE [LARGE SCALE GENOMIC DNA]</scope>
    <source>
        <strain evidence="10 11">T05b</strain>
    </source>
</reference>
<protein>
    <recommendedName>
        <fullName evidence="2">histidine kinase</fullName>
        <ecNumber evidence="2">2.7.13.3</ecNumber>
    </recommendedName>
</protein>
<gene>
    <name evidence="10" type="ORF">JWV37_00685</name>
</gene>
<keyword evidence="6" id="KW-0418">Kinase</keyword>
<comment type="caution">
    <text evidence="10">The sequence shown here is derived from an EMBL/GenBank/DDBJ whole genome shotgun (WGS) entry which is preliminary data.</text>
</comment>
<dbReference type="EC" id="2.7.13.3" evidence="2"/>
<keyword evidence="3" id="KW-0597">Phosphoprotein</keyword>
<keyword evidence="8" id="KW-0812">Transmembrane</keyword>
<dbReference type="PROSITE" id="PS50109">
    <property type="entry name" value="HIS_KIN"/>
    <property type="match status" value="1"/>
</dbReference>
<dbReference type="Gene3D" id="3.30.565.10">
    <property type="entry name" value="Histidine kinase-like ATPase, C-terminal domain"/>
    <property type="match status" value="1"/>
</dbReference>
<evidence type="ECO:0000256" key="2">
    <source>
        <dbReference type="ARBA" id="ARBA00012438"/>
    </source>
</evidence>
<dbReference type="InterPro" id="IPR036890">
    <property type="entry name" value="HATPase_C_sf"/>
</dbReference>
<feature type="transmembrane region" description="Helical" evidence="8">
    <location>
        <begin position="267"/>
        <end position="286"/>
    </location>
</feature>
<feature type="transmembrane region" description="Helical" evidence="8">
    <location>
        <begin position="201"/>
        <end position="223"/>
    </location>
</feature>
<evidence type="ECO:0000256" key="7">
    <source>
        <dbReference type="ARBA" id="ARBA00022840"/>
    </source>
</evidence>
<comment type="catalytic activity">
    <reaction evidence="1">
        <text>ATP + protein L-histidine = ADP + protein N-phospho-L-histidine.</text>
        <dbReference type="EC" id="2.7.13.3"/>
    </reaction>
</comment>
<dbReference type="Proteomes" id="UP000703590">
    <property type="component" value="Unassembled WGS sequence"/>
</dbReference>
<keyword evidence="8" id="KW-0472">Membrane</keyword>
<feature type="transmembrane region" description="Helical" evidence="8">
    <location>
        <begin position="317"/>
        <end position="336"/>
    </location>
</feature>
<dbReference type="Gene3D" id="3.30.450.20">
    <property type="entry name" value="PAS domain"/>
    <property type="match status" value="1"/>
</dbReference>
<evidence type="ECO:0000256" key="5">
    <source>
        <dbReference type="ARBA" id="ARBA00022741"/>
    </source>
</evidence>
<feature type="transmembrane region" description="Helical" evidence="8">
    <location>
        <begin position="235"/>
        <end position="255"/>
    </location>
</feature>
<evidence type="ECO:0000256" key="6">
    <source>
        <dbReference type="ARBA" id="ARBA00022777"/>
    </source>
</evidence>
<dbReference type="InterPro" id="IPR011495">
    <property type="entry name" value="Sig_transdc_His_kin_sub2_dim/P"/>
</dbReference>
<keyword evidence="4" id="KW-0808">Transferase</keyword>
<evidence type="ECO:0000313" key="10">
    <source>
        <dbReference type="EMBL" id="MBN2963284.1"/>
    </source>
</evidence>
<feature type="transmembrane region" description="Helical" evidence="8">
    <location>
        <begin position="170"/>
        <end position="194"/>
    </location>
</feature>
<keyword evidence="7" id="KW-0067">ATP-binding</keyword>
<dbReference type="Pfam" id="PF07696">
    <property type="entry name" value="7TMR-DISMED2"/>
    <property type="match status" value="1"/>
</dbReference>
<dbReference type="InterPro" id="IPR011623">
    <property type="entry name" value="7TMR_DISM_rcpt_extracell_dom1"/>
</dbReference>
<feature type="transmembrane region" description="Helical" evidence="8">
    <location>
        <begin position="348"/>
        <end position="368"/>
    </location>
</feature>
<proteinExistence type="predicted"/>
<feature type="transmembrane region" description="Helical" evidence="8">
    <location>
        <begin position="292"/>
        <end position="310"/>
    </location>
</feature>
<dbReference type="Pfam" id="PF02518">
    <property type="entry name" value="HATPase_c"/>
    <property type="match status" value="1"/>
</dbReference>
<keyword evidence="11" id="KW-1185">Reference proteome</keyword>
<dbReference type="EMBL" id="JAFHKK010000001">
    <property type="protein sequence ID" value="MBN2963284.1"/>
    <property type="molecule type" value="Genomic_DNA"/>
</dbReference>
<sequence length="613" mass="69087">MGRMVGMWVVAIACLWAKPFVLPETFDAHSLMPHTHYLLTQETDHTPQEVLNQSSWQEAPHTILSFGFDERSHLWLKASLENPHEESRTFAVQFFPRINEHIALFQCATTCQPLSLKAPHFYLQPTYEITLAPQTHVILLAHTYSFGTALKAKWHLFSLEQARYDMLVDAVVLALFFGAMGALLLYNGFLFVFLKDITYGWYVCYLAAISFHHMMYTGVGYMLFPPWFMDMVRDASGLVFTLFTFFMMLFTGAYFKTHRHYPRFHRWLSLRYVLVGGALLGSFFPVLFQPLLALNAVLVFSLLGFGYYLLAKRNPLAPYFAAGWSVLIVSLLLMAFLNLGTSTLYDTLPYIAEAGIVFEALLFSFALASRLRLLQRAKEESDRALLALKEEQKALLQSTVEEKTASLKEALEHKEVLLKELNHRVKNNLQMIVSLLNLQLPRAQSTEAISMLEEALGRVRTISTLHEILNRESPQETLEIATYFSALASHVQALYDPEQKTHLTLTCKGVLPIKDLIYCGLILNELLSNAYRHARAKDPLRIAVEAVASPQGASIVVSDSGDLFLTEKETKGLGLTLVQTLARQQLGGTLTHSTQQGCTWTLSFAPSTPPSSS</sequence>
<keyword evidence="5" id="KW-0547">Nucleotide-binding</keyword>
<evidence type="ECO:0000256" key="1">
    <source>
        <dbReference type="ARBA" id="ARBA00000085"/>
    </source>
</evidence>
<evidence type="ECO:0000256" key="4">
    <source>
        <dbReference type="ARBA" id="ARBA00022679"/>
    </source>
</evidence>
<name>A0ABS2WNQ8_9BACT</name>
<evidence type="ECO:0000256" key="3">
    <source>
        <dbReference type="ARBA" id="ARBA00022553"/>
    </source>
</evidence>
<feature type="domain" description="Histidine kinase" evidence="9">
    <location>
        <begin position="420"/>
        <end position="608"/>
    </location>
</feature>
<keyword evidence="8" id="KW-1133">Transmembrane helix</keyword>
<reference evidence="10 11" key="3">
    <citation type="submission" date="2021-02" db="EMBL/GenBank/DDBJ databases">
        <authorList>
            <person name="Merkel A.Y."/>
        </authorList>
    </citation>
    <scope>NUCLEOTIDE SEQUENCE [LARGE SCALE GENOMIC DNA]</scope>
    <source>
        <strain evidence="10 11">T05b</strain>
    </source>
</reference>
<accession>A0ABS2WNQ8</accession>
<dbReference type="InterPro" id="IPR005467">
    <property type="entry name" value="His_kinase_dom"/>
</dbReference>
<dbReference type="InterPro" id="IPR003594">
    <property type="entry name" value="HATPase_dom"/>
</dbReference>